<keyword evidence="2" id="KW-0812">Transmembrane</keyword>
<feature type="transmembrane region" description="Helical" evidence="2">
    <location>
        <begin position="284"/>
        <end position="304"/>
    </location>
</feature>
<feature type="region of interest" description="Disordered" evidence="1">
    <location>
        <begin position="220"/>
        <end position="243"/>
    </location>
</feature>
<accession>A0A0S2FEA1</accession>
<dbReference type="PATRIC" id="fig|84531.8.peg.3708"/>
<proteinExistence type="predicted"/>
<gene>
    <name evidence="3" type="ORF">LA76x_3690</name>
</gene>
<evidence type="ECO:0000256" key="1">
    <source>
        <dbReference type="SAM" id="MobiDB-lite"/>
    </source>
</evidence>
<dbReference type="EMBL" id="CP011129">
    <property type="protein sequence ID" value="ALN81812.1"/>
    <property type="molecule type" value="Genomic_DNA"/>
</dbReference>
<feature type="transmembrane region" description="Helical" evidence="2">
    <location>
        <begin position="53"/>
        <end position="71"/>
    </location>
</feature>
<protein>
    <submittedName>
        <fullName evidence="3">TOBE domain protein</fullName>
    </submittedName>
</protein>
<dbReference type="STRING" id="84531.LA76x_3690"/>
<keyword evidence="4" id="KW-1185">Reference proteome</keyword>
<sequence>MTASPDENTTRPLSQDEIARLDALKSDGVPVAILIVAMTLVMVLLTWERYGAFWTAMELLAGLAMAALTVLGRSGANANLQADMDGGLKRLAAATVVKVSHDGEQSRYRIQLRTEETPPCMLEFTPPDRVFFEVEYGEQVRIAYAPASKTVISVVAVGCEYELGAQDAASQAAPEYDGSADARLRLRRAQRDGARKLRRTAPSTRADLDLQDDLGQLRPEATASIDDTPRAAKPRVTGPLNGHDRDRLAARRMSGCGIVAFLCALGLVLAAVCMVASVNGIDEGATAAMVVAVLLAATVVAFVVTNEDDKLQSDLDMGVKVGVSGRISQMRTESSEGGGSPYCFITVAVDGPPPRTIVFLVESRLFHALLPEDAVRIVYVPASKTLLHLHTDSYSYSLRLESD</sequence>
<dbReference type="RefSeq" id="WP_057918751.1">
    <property type="nucleotide sequence ID" value="NZ_CP011129.1"/>
</dbReference>
<dbReference type="AlphaFoldDB" id="A0A0S2FEA1"/>
<organism evidence="3 4">
    <name type="scientific">Lysobacter antibioticus</name>
    <dbReference type="NCBI Taxonomy" id="84531"/>
    <lineage>
        <taxon>Bacteria</taxon>
        <taxon>Pseudomonadati</taxon>
        <taxon>Pseudomonadota</taxon>
        <taxon>Gammaproteobacteria</taxon>
        <taxon>Lysobacterales</taxon>
        <taxon>Lysobacteraceae</taxon>
        <taxon>Lysobacter</taxon>
    </lineage>
</organism>
<evidence type="ECO:0000313" key="4">
    <source>
        <dbReference type="Proteomes" id="UP000060787"/>
    </source>
</evidence>
<keyword evidence="2" id="KW-0472">Membrane</keyword>
<feature type="transmembrane region" description="Helical" evidence="2">
    <location>
        <begin position="255"/>
        <end position="278"/>
    </location>
</feature>
<dbReference type="Proteomes" id="UP000060787">
    <property type="component" value="Chromosome"/>
</dbReference>
<dbReference type="KEGG" id="lab:LA76x_3690"/>
<evidence type="ECO:0000313" key="3">
    <source>
        <dbReference type="EMBL" id="ALN81812.1"/>
    </source>
</evidence>
<keyword evidence="2" id="KW-1133">Transmembrane helix</keyword>
<name>A0A0S2FEA1_LYSAN</name>
<feature type="transmembrane region" description="Helical" evidence="2">
    <location>
        <begin position="28"/>
        <end position="47"/>
    </location>
</feature>
<reference evidence="3 4" key="1">
    <citation type="journal article" date="2015" name="BMC Genomics">
        <title>Comparative genomics and metabolic profiling of the genus Lysobacter.</title>
        <authorList>
            <person name="de Bruijn I."/>
            <person name="Cheng X."/>
            <person name="de Jager V."/>
            <person name="Exposito R.G."/>
            <person name="Watrous J."/>
            <person name="Patel N."/>
            <person name="Postma J."/>
            <person name="Dorrestein P.C."/>
            <person name="Kobayashi D."/>
            <person name="Raaijmakers J.M."/>
        </authorList>
    </citation>
    <scope>NUCLEOTIDE SEQUENCE [LARGE SCALE GENOMIC DNA]</scope>
    <source>
        <strain evidence="3 4">76</strain>
    </source>
</reference>
<evidence type="ECO:0000256" key="2">
    <source>
        <dbReference type="SAM" id="Phobius"/>
    </source>
</evidence>